<dbReference type="OrthoDB" id="10633611at2759"/>
<feature type="compositionally biased region" description="Basic and acidic residues" evidence="1">
    <location>
        <begin position="74"/>
        <end position="87"/>
    </location>
</feature>
<reference evidence="2" key="1">
    <citation type="submission" date="2020-07" db="EMBL/GenBank/DDBJ databases">
        <authorList>
            <person name="Nazaruddin N."/>
        </authorList>
    </citation>
    <scope>NUCLEOTIDE SEQUENCE</scope>
</reference>
<organism evidence="2 3">
    <name type="scientific">Heterotrigona itama</name>
    <dbReference type="NCBI Taxonomy" id="395501"/>
    <lineage>
        <taxon>Eukaryota</taxon>
        <taxon>Metazoa</taxon>
        <taxon>Ecdysozoa</taxon>
        <taxon>Arthropoda</taxon>
        <taxon>Hexapoda</taxon>
        <taxon>Insecta</taxon>
        <taxon>Pterygota</taxon>
        <taxon>Neoptera</taxon>
        <taxon>Endopterygota</taxon>
        <taxon>Hymenoptera</taxon>
        <taxon>Apocrita</taxon>
        <taxon>Aculeata</taxon>
        <taxon>Apoidea</taxon>
        <taxon>Anthophila</taxon>
        <taxon>Apidae</taxon>
        <taxon>Heterotrigona</taxon>
    </lineage>
</organism>
<feature type="non-terminal residue" evidence="2">
    <location>
        <position position="108"/>
    </location>
</feature>
<feature type="non-terminal residue" evidence="2">
    <location>
        <position position="1"/>
    </location>
</feature>
<dbReference type="AlphaFoldDB" id="A0A6V7H090"/>
<proteinExistence type="predicted"/>
<protein>
    <submittedName>
        <fullName evidence="2">Uncharacterized protein</fullName>
    </submittedName>
</protein>
<dbReference type="EMBL" id="CAJDYZ010005251">
    <property type="protein sequence ID" value="CAD1472339.1"/>
    <property type="molecule type" value="Genomic_DNA"/>
</dbReference>
<sequence>FPWFLVEQTGWGIGKVGKREMGSRCNAYEFHRIPDTTGTGRALDQVVGAGSSQTPDFRASRSVYAFVDAEEEGPERRGKEGNTKKEALNGWGQNGGGVSRDRQWSLFT</sequence>
<comment type="caution">
    <text evidence="2">The sequence shown here is derived from an EMBL/GenBank/DDBJ whole genome shotgun (WGS) entry which is preliminary data.</text>
</comment>
<evidence type="ECO:0000313" key="3">
    <source>
        <dbReference type="Proteomes" id="UP000752696"/>
    </source>
</evidence>
<feature type="compositionally biased region" description="Basic and acidic residues" evidence="1">
    <location>
        <begin position="99"/>
        <end position="108"/>
    </location>
</feature>
<feature type="region of interest" description="Disordered" evidence="1">
    <location>
        <begin position="68"/>
        <end position="108"/>
    </location>
</feature>
<gene>
    <name evidence="2" type="ORF">MHI_LOCUS288650</name>
</gene>
<evidence type="ECO:0000313" key="2">
    <source>
        <dbReference type="EMBL" id="CAD1472339.1"/>
    </source>
</evidence>
<keyword evidence="3" id="KW-1185">Reference proteome</keyword>
<evidence type="ECO:0000256" key="1">
    <source>
        <dbReference type="SAM" id="MobiDB-lite"/>
    </source>
</evidence>
<accession>A0A6V7H090</accession>
<dbReference type="Proteomes" id="UP000752696">
    <property type="component" value="Unassembled WGS sequence"/>
</dbReference>
<name>A0A6V7H090_9HYME</name>